<dbReference type="WBParaSite" id="SMUV_0000353001-mRNA-1">
    <property type="protein sequence ID" value="SMUV_0000353001-mRNA-1"/>
    <property type="gene ID" value="SMUV_0000353001"/>
</dbReference>
<dbReference type="GO" id="GO:0005856">
    <property type="term" value="C:cytoskeleton"/>
    <property type="evidence" value="ECO:0007669"/>
    <property type="project" value="InterPro"/>
</dbReference>
<dbReference type="SMART" id="SM00324">
    <property type="entry name" value="RhoGAP"/>
    <property type="match status" value="1"/>
</dbReference>
<dbReference type="InterPro" id="IPR036020">
    <property type="entry name" value="WW_dom_sf"/>
</dbReference>
<dbReference type="InterPro" id="IPR038185">
    <property type="entry name" value="MyTH4_dom_sf"/>
</dbReference>
<dbReference type="InterPro" id="IPR000198">
    <property type="entry name" value="RhoGAP_dom"/>
</dbReference>
<evidence type="ECO:0000259" key="2">
    <source>
        <dbReference type="PROSITE" id="PS50020"/>
    </source>
</evidence>
<protein>
    <submittedName>
        <fullName evidence="6">Rho GTPase-activating protein 39</fullName>
    </submittedName>
</protein>
<dbReference type="AlphaFoldDB" id="A0A0N5AGR4"/>
<evidence type="ECO:0000259" key="4">
    <source>
        <dbReference type="PROSITE" id="PS51016"/>
    </source>
</evidence>
<dbReference type="Gene3D" id="2.20.70.10">
    <property type="match status" value="1"/>
</dbReference>
<feature type="compositionally biased region" description="Low complexity" evidence="1">
    <location>
        <begin position="177"/>
        <end position="188"/>
    </location>
</feature>
<dbReference type="Gene3D" id="1.25.40.530">
    <property type="entry name" value="MyTH4 domain"/>
    <property type="match status" value="1"/>
</dbReference>
<dbReference type="SMART" id="SM00456">
    <property type="entry name" value="WW"/>
    <property type="match status" value="2"/>
</dbReference>
<evidence type="ECO:0000313" key="5">
    <source>
        <dbReference type="Proteomes" id="UP000046393"/>
    </source>
</evidence>
<feature type="region of interest" description="Disordered" evidence="1">
    <location>
        <begin position="338"/>
        <end position="361"/>
    </location>
</feature>
<dbReference type="PROSITE" id="PS50020">
    <property type="entry name" value="WW_DOMAIN_2"/>
    <property type="match status" value="1"/>
</dbReference>
<keyword evidence="5" id="KW-1185">Reference proteome</keyword>
<feature type="compositionally biased region" description="Basic and acidic residues" evidence="1">
    <location>
        <begin position="116"/>
        <end position="139"/>
    </location>
</feature>
<evidence type="ECO:0000313" key="6">
    <source>
        <dbReference type="WBParaSite" id="SMUV_0000353001-mRNA-1"/>
    </source>
</evidence>
<feature type="domain" description="Rho-GAP" evidence="3">
    <location>
        <begin position="550"/>
        <end position="737"/>
    </location>
</feature>
<proteinExistence type="predicted"/>
<dbReference type="InterPro" id="IPR001202">
    <property type="entry name" value="WW_dom"/>
</dbReference>
<sequence>MENGIVTSNTDEDNGVEWVEIVEPQTKQQMYANLRTGECAWEPPPNVPVKRNHSNQWWELFDSNTQRFYYYNANSMKTVWQRPQNCDIIPLAKLQSLKENTESPSTDLKTNNSASSREKTKSTKKNSETQTSPKEERRNVACGLVNSVYAQNISPDFGIVVTRRHGSTKISFPQKTESSSSIPSEESSLQGTVEGIEDSTAKEITTSKTHAMIERFMRNQEAFATSRPSEKPRIELKSSLTPESLVALYESSSSASDSSKPTDPSTSHTLGSQRFPVDDVFDKTSDEAKEERIKARAKITQNLELLFGGGSAPAAELTPAPRARKVCIPKNPTVSFSNLPVPTAKPTATTEATQETPVVEDSLKNKEKEIRASRFCRSEQSAESWTKDGLKQPLTFGENDEKSFKKEALSCFKIIQSYMGDRKTKQAQNQLALTLCEIGYSRESIADELFCQLIKQLTSNEKRDSLRRGWELLAIFLSFFGPHNEDIIQRLTYFIDSNSDHLLDPPEVPVSQYATQCFRRLRAVQMRQEPSLQRIQESRVHIFSPPQFSASLEDLMSMQAQKFPERKLPWIETILIELILSSDGEHTEGLFRVPANPDHVNTARLRLDRGLVPVVRDAHVPAALLKLWLRLLPEPLIPVSLYTKCLDAAEKPEEASNIVDSLPALNRLVLVKILDLLQVLANEEVVKFTKMDACNLAMVIAPNILRSGSDDPRVIFDNTRRELNFLKTLIGSYDASYIREVV</sequence>
<dbReference type="InterPro" id="IPR008936">
    <property type="entry name" value="Rho_GTPase_activation_prot"/>
</dbReference>
<feature type="compositionally biased region" description="Low complexity" evidence="1">
    <location>
        <begin position="251"/>
        <end position="267"/>
    </location>
</feature>
<dbReference type="SUPFAM" id="SSF48350">
    <property type="entry name" value="GTPase activation domain, GAP"/>
    <property type="match status" value="1"/>
</dbReference>
<dbReference type="Pfam" id="PF00784">
    <property type="entry name" value="MyTH4"/>
    <property type="match status" value="1"/>
</dbReference>
<evidence type="ECO:0000259" key="3">
    <source>
        <dbReference type="PROSITE" id="PS50238"/>
    </source>
</evidence>
<feature type="domain" description="WW" evidence="2">
    <location>
        <begin position="58"/>
        <end position="85"/>
    </location>
</feature>
<dbReference type="Pfam" id="PF00620">
    <property type="entry name" value="RhoGAP"/>
    <property type="match status" value="1"/>
</dbReference>
<feature type="compositionally biased region" description="Polar residues" evidence="1">
    <location>
        <begin position="102"/>
        <end position="112"/>
    </location>
</feature>
<reference evidence="6" key="1">
    <citation type="submission" date="2017-02" db="UniProtKB">
        <authorList>
            <consortium name="WormBaseParasite"/>
        </authorList>
    </citation>
    <scope>IDENTIFICATION</scope>
</reference>
<dbReference type="PANTHER" id="PTHR45876">
    <property type="entry name" value="FI04035P"/>
    <property type="match status" value="1"/>
</dbReference>
<feature type="domain" description="MyTH4" evidence="4">
    <location>
        <begin position="385"/>
        <end position="546"/>
    </location>
</feature>
<dbReference type="PROSITE" id="PS50238">
    <property type="entry name" value="RHOGAP"/>
    <property type="match status" value="1"/>
</dbReference>
<name>A0A0N5AGR4_9BILA</name>
<feature type="compositionally biased region" description="Low complexity" evidence="1">
    <location>
        <begin position="341"/>
        <end position="360"/>
    </location>
</feature>
<dbReference type="SMART" id="SM00139">
    <property type="entry name" value="MyTH4"/>
    <property type="match status" value="1"/>
</dbReference>
<dbReference type="GO" id="GO:0005737">
    <property type="term" value="C:cytoplasm"/>
    <property type="evidence" value="ECO:0007669"/>
    <property type="project" value="TreeGrafter"/>
</dbReference>
<dbReference type="GO" id="GO:0005096">
    <property type="term" value="F:GTPase activator activity"/>
    <property type="evidence" value="ECO:0007669"/>
    <property type="project" value="TreeGrafter"/>
</dbReference>
<feature type="region of interest" description="Disordered" evidence="1">
    <location>
        <begin position="167"/>
        <end position="194"/>
    </location>
</feature>
<dbReference type="PROSITE" id="PS51016">
    <property type="entry name" value="MYTH4"/>
    <property type="match status" value="1"/>
</dbReference>
<evidence type="ECO:0000256" key="1">
    <source>
        <dbReference type="SAM" id="MobiDB-lite"/>
    </source>
</evidence>
<accession>A0A0N5AGR4</accession>
<dbReference type="FunFam" id="1.10.555.10:FF:000045">
    <property type="entry name" value="RhoGAP domain containing protein"/>
    <property type="match status" value="1"/>
</dbReference>
<organism evidence="5 6">
    <name type="scientific">Syphacia muris</name>
    <dbReference type="NCBI Taxonomy" id="451379"/>
    <lineage>
        <taxon>Eukaryota</taxon>
        <taxon>Metazoa</taxon>
        <taxon>Ecdysozoa</taxon>
        <taxon>Nematoda</taxon>
        <taxon>Chromadorea</taxon>
        <taxon>Rhabditida</taxon>
        <taxon>Spirurina</taxon>
        <taxon>Oxyuridomorpha</taxon>
        <taxon>Oxyuroidea</taxon>
        <taxon>Oxyuridae</taxon>
        <taxon>Syphacia</taxon>
    </lineage>
</organism>
<dbReference type="Gene3D" id="1.10.555.10">
    <property type="entry name" value="Rho GTPase activation protein"/>
    <property type="match status" value="1"/>
</dbReference>
<dbReference type="PANTHER" id="PTHR45876:SF8">
    <property type="entry name" value="FI04035P"/>
    <property type="match status" value="1"/>
</dbReference>
<dbReference type="FunFam" id="2.20.70.10:FF:000022">
    <property type="entry name" value="Rho GTPase activating protein 39"/>
    <property type="match status" value="1"/>
</dbReference>
<dbReference type="SUPFAM" id="SSF51045">
    <property type="entry name" value="WW domain"/>
    <property type="match status" value="1"/>
</dbReference>
<dbReference type="STRING" id="451379.A0A0N5AGR4"/>
<dbReference type="GO" id="GO:0007165">
    <property type="term" value="P:signal transduction"/>
    <property type="evidence" value="ECO:0007669"/>
    <property type="project" value="InterPro"/>
</dbReference>
<dbReference type="InterPro" id="IPR000857">
    <property type="entry name" value="MyTH4_dom"/>
</dbReference>
<feature type="region of interest" description="Disordered" evidence="1">
    <location>
        <begin position="248"/>
        <end position="279"/>
    </location>
</feature>
<feature type="region of interest" description="Disordered" evidence="1">
    <location>
        <begin position="98"/>
        <end position="139"/>
    </location>
</feature>
<dbReference type="Proteomes" id="UP000046393">
    <property type="component" value="Unplaced"/>
</dbReference>